<gene>
    <name evidence="2" type="ORF">AK812_SmicGene25691</name>
</gene>
<evidence type="ECO:0000313" key="3">
    <source>
        <dbReference type="Proteomes" id="UP000186817"/>
    </source>
</evidence>
<dbReference type="AlphaFoldDB" id="A0A1Q9DBI9"/>
<evidence type="ECO:0000313" key="2">
    <source>
        <dbReference type="EMBL" id="OLP92509.1"/>
    </source>
</evidence>
<organism evidence="2 3">
    <name type="scientific">Symbiodinium microadriaticum</name>
    <name type="common">Dinoflagellate</name>
    <name type="synonym">Zooxanthella microadriatica</name>
    <dbReference type="NCBI Taxonomy" id="2951"/>
    <lineage>
        <taxon>Eukaryota</taxon>
        <taxon>Sar</taxon>
        <taxon>Alveolata</taxon>
        <taxon>Dinophyceae</taxon>
        <taxon>Suessiales</taxon>
        <taxon>Symbiodiniaceae</taxon>
        <taxon>Symbiodinium</taxon>
    </lineage>
</organism>
<keyword evidence="3" id="KW-1185">Reference proteome</keyword>
<comment type="caution">
    <text evidence="2">The sequence shown here is derived from an EMBL/GenBank/DDBJ whole genome shotgun (WGS) entry which is preliminary data.</text>
</comment>
<sequence>MLRVAERRKRAAYPELSSGGPQRLLVLGSEIGGRWNKTAQHLVRDLARVRAQRAPPALRAAATSAWMRAAYPELSSGGPQRLLVLGSAIGGRWNETAQRLVGDLSAFQPTGPALPAAAISAWTRQWSHSLDHAVMTHLSRINETLVDRMCGNLTRRGAFDAILCDGSLVTWGRAQVVGDSNATRGNGLVEKQYIVEEWKELVEIPRQMVILDRFGITVKRGKRKLLLKKEWKKSRDLSVQEGRERPEEPAAEAAAAGTDEAGSDANADECASDPSSSTSISDEEEEKRKTAEQAEAERRKEELRKKLQAKAAEHIAEEMQRREMEQRTEQMAEMQEVAKERRRNVMRSARAKASKPSSSSSESGEREQKKEKDSVEKPEELKEQMPKESKEQMPKESEEQMPKESEEQMSKDLEYEGDKPIEDLVAEMSMADAVKSVKSVFRVDDNCVGALLEDEKVDAVRQVLIELERPIQEWPEALGVKLQKMAEEFKWSSELEDVVHKTYDEIEGNNYELEAAKNK</sequence>
<feature type="compositionally biased region" description="Basic and acidic residues" evidence="1">
    <location>
        <begin position="363"/>
        <end position="418"/>
    </location>
</feature>
<feature type="region of interest" description="Disordered" evidence="1">
    <location>
        <begin position="236"/>
        <end position="418"/>
    </location>
</feature>
<accession>A0A1Q9DBI9</accession>
<protein>
    <submittedName>
        <fullName evidence="2">Uncharacterized protein</fullName>
    </submittedName>
</protein>
<feature type="compositionally biased region" description="Basic residues" evidence="1">
    <location>
        <begin position="340"/>
        <end position="353"/>
    </location>
</feature>
<dbReference type="Proteomes" id="UP000186817">
    <property type="component" value="Unassembled WGS sequence"/>
</dbReference>
<dbReference type="OrthoDB" id="446544at2759"/>
<proteinExistence type="predicted"/>
<evidence type="ECO:0000256" key="1">
    <source>
        <dbReference type="SAM" id="MobiDB-lite"/>
    </source>
</evidence>
<feature type="compositionally biased region" description="Basic and acidic residues" evidence="1">
    <location>
        <begin position="286"/>
        <end position="330"/>
    </location>
</feature>
<feature type="compositionally biased region" description="Basic and acidic residues" evidence="1">
    <location>
        <begin position="236"/>
        <end position="248"/>
    </location>
</feature>
<reference evidence="2 3" key="1">
    <citation type="submission" date="2016-02" db="EMBL/GenBank/DDBJ databases">
        <title>Genome analysis of coral dinoflagellate symbionts highlights evolutionary adaptations to a symbiotic lifestyle.</title>
        <authorList>
            <person name="Aranda M."/>
            <person name="Li Y."/>
            <person name="Liew Y.J."/>
            <person name="Baumgarten S."/>
            <person name="Simakov O."/>
            <person name="Wilson M."/>
            <person name="Piel J."/>
            <person name="Ashoor H."/>
            <person name="Bougouffa S."/>
            <person name="Bajic V.B."/>
            <person name="Ryu T."/>
            <person name="Ravasi T."/>
            <person name="Bayer T."/>
            <person name="Micklem G."/>
            <person name="Kim H."/>
            <person name="Bhak J."/>
            <person name="Lajeunesse T.C."/>
            <person name="Voolstra C.R."/>
        </authorList>
    </citation>
    <scope>NUCLEOTIDE SEQUENCE [LARGE SCALE GENOMIC DNA]</scope>
    <source>
        <strain evidence="2 3">CCMP2467</strain>
    </source>
</reference>
<dbReference type="EMBL" id="LSRX01000619">
    <property type="protein sequence ID" value="OLP92509.1"/>
    <property type="molecule type" value="Genomic_DNA"/>
</dbReference>
<name>A0A1Q9DBI9_SYMMI</name>